<evidence type="ECO:0000313" key="2">
    <source>
        <dbReference type="Proteomes" id="UP000010798"/>
    </source>
</evidence>
<dbReference type="EMBL" id="CP003364">
    <property type="protein sequence ID" value="AGA29645.1"/>
    <property type="molecule type" value="Genomic_DNA"/>
</dbReference>
<dbReference type="PANTHER" id="PTHR36441">
    <property type="entry name" value="HYPOTHETICAL CYTOSOLIC PROTEIN"/>
    <property type="match status" value="1"/>
</dbReference>
<keyword evidence="2" id="KW-1185">Reference proteome</keyword>
<reference evidence="1 2" key="1">
    <citation type="submission" date="2012-02" db="EMBL/GenBank/DDBJ databases">
        <title>Complete sequence of chromosome of Singulisphaera acidiphila DSM 18658.</title>
        <authorList>
            <consortium name="US DOE Joint Genome Institute (JGI-PGF)"/>
            <person name="Lucas S."/>
            <person name="Copeland A."/>
            <person name="Lapidus A."/>
            <person name="Glavina del Rio T."/>
            <person name="Dalin E."/>
            <person name="Tice H."/>
            <person name="Bruce D."/>
            <person name="Goodwin L."/>
            <person name="Pitluck S."/>
            <person name="Peters L."/>
            <person name="Ovchinnikova G."/>
            <person name="Chertkov O."/>
            <person name="Kyrpides N."/>
            <person name="Mavromatis K."/>
            <person name="Ivanova N."/>
            <person name="Brettin T."/>
            <person name="Detter J.C."/>
            <person name="Han C."/>
            <person name="Larimer F."/>
            <person name="Land M."/>
            <person name="Hauser L."/>
            <person name="Markowitz V."/>
            <person name="Cheng J.-F."/>
            <person name="Hugenholtz P."/>
            <person name="Woyke T."/>
            <person name="Wu D."/>
            <person name="Tindall B."/>
            <person name="Pomrenke H."/>
            <person name="Brambilla E."/>
            <person name="Klenk H.-P."/>
            <person name="Eisen J.A."/>
        </authorList>
    </citation>
    <scope>NUCLEOTIDE SEQUENCE [LARGE SCALE GENOMIC DNA]</scope>
    <source>
        <strain evidence="2">ATCC BAA-1392 / DSM 18658 / VKM B-2454 / MOB10</strain>
    </source>
</reference>
<evidence type="ECO:0000313" key="1">
    <source>
        <dbReference type="EMBL" id="AGA29645.1"/>
    </source>
</evidence>
<dbReference type="AlphaFoldDB" id="L0DLD9"/>
<dbReference type="Pfam" id="PF04456">
    <property type="entry name" value="DUF503"/>
    <property type="match status" value="1"/>
</dbReference>
<dbReference type="InterPro" id="IPR007546">
    <property type="entry name" value="DUF503"/>
</dbReference>
<evidence type="ECO:0008006" key="3">
    <source>
        <dbReference type="Google" id="ProtNLM"/>
    </source>
</evidence>
<dbReference type="HOGENOM" id="CLU_149981_4_0_0"/>
<dbReference type="Gene3D" id="3.30.70.1120">
    <property type="entry name" value="TT1725-like"/>
    <property type="match status" value="1"/>
</dbReference>
<sequence>MTLATLRLELRVGNCESLREKRRRMQAIMSKLRQHFNVSITEDGRIDDPAHALLIVAVVGRTRRDTRETLDRVADAVAAYPRAELLSQVITEV</sequence>
<dbReference type="eggNOG" id="COG1550">
    <property type="taxonomic scope" value="Bacteria"/>
</dbReference>
<organism evidence="1 2">
    <name type="scientific">Singulisphaera acidiphila (strain ATCC BAA-1392 / DSM 18658 / VKM B-2454 / MOB10)</name>
    <dbReference type="NCBI Taxonomy" id="886293"/>
    <lineage>
        <taxon>Bacteria</taxon>
        <taxon>Pseudomonadati</taxon>
        <taxon>Planctomycetota</taxon>
        <taxon>Planctomycetia</taxon>
        <taxon>Isosphaerales</taxon>
        <taxon>Isosphaeraceae</taxon>
        <taxon>Singulisphaera</taxon>
    </lineage>
</organism>
<dbReference type="PANTHER" id="PTHR36441:SF1">
    <property type="entry name" value="DUF503 DOMAIN-CONTAINING PROTEIN"/>
    <property type="match status" value="1"/>
</dbReference>
<proteinExistence type="predicted"/>
<name>L0DLD9_SINAD</name>
<accession>L0DLD9</accession>
<dbReference type="KEGG" id="saci:Sinac_5503"/>
<dbReference type="SUPFAM" id="SSF103007">
    <property type="entry name" value="Hypothetical protein TT1725"/>
    <property type="match status" value="1"/>
</dbReference>
<dbReference type="Proteomes" id="UP000010798">
    <property type="component" value="Chromosome"/>
</dbReference>
<dbReference type="RefSeq" id="WP_015248745.1">
    <property type="nucleotide sequence ID" value="NC_019892.1"/>
</dbReference>
<dbReference type="STRING" id="886293.Sinac_5503"/>
<gene>
    <name evidence="1" type="ordered locus">Sinac_5503</name>
</gene>
<dbReference type="InterPro" id="IPR036746">
    <property type="entry name" value="TT1725-like_sf"/>
</dbReference>
<protein>
    <recommendedName>
        <fullName evidence="3">DUF503 domain-containing protein</fullName>
    </recommendedName>
</protein>
<dbReference type="OrthoDB" id="9809023at2"/>